<dbReference type="InterPro" id="IPR043725">
    <property type="entry name" value="DUF5667"/>
</dbReference>
<proteinExistence type="predicted"/>
<name>A0A1G1W7W8_9BACT</name>
<dbReference type="Pfam" id="PF18915">
    <property type="entry name" value="DUF5667"/>
    <property type="match status" value="1"/>
</dbReference>
<evidence type="ECO:0000259" key="2">
    <source>
        <dbReference type="Pfam" id="PF18915"/>
    </source>
</evidence>
<sequence>MDDLEEKLLQRFKPDPTWRANLRATLVSKYSQETSSPKFGLWWRASFATLLTIVFLTAGTVTLAENSVPGDFLYPTKRGVENLRVTFASSEDKISLHQEFTERRIDELKKLVDQERYQQINQAMGEIVNSISTLNQDLPEVSSQLEASQEDGNNSQQIKESLEELVSSVDENQKELSDLEQSLPEDSRDDLQEVQESLEDLQAKATESLETLSEPEENE</sequence>
<dbReference type="EMBL" id="MHCO01000029">
    <property type="protein sequence ID" value="OGY23721.1"/>
    <property type="molecule type" value="Genomic_DNA"/>
</dbReference>
<evidence type="ECO:0000313" key="3">
    <source>
        <dbReference type="EMBL" id="OGY23721.1"/>
    </source>
</evidence>
<dbReference type="AlphaFoldDB" id="A0A1G1W7W8"/>
<protein>
    <recommendedName>
        <fullName evidence="2">DUF5667 domain-containing protein</fullName>
    </recommendedName>
</protein>
<comment type="caution">
    <text evidence="3">The sequence shown here is derived from an EMBL/GenBank/DDBJ whole genome shotgun (WGS) entry which is preliminary data.</text>
</comment>
<gene>
    <name evidence="3" type="ORF">A2126_01390</name>
</gene>
<feature type="region of interest" description="Disordered" evidence="1">
    <location>
        <begin position="167"/>
        <end position="219"/>
    </location>
</feature>
<dbReference type="Proteomes" id="UP000178493">
    <property type="component" value="Unassembled WGS sequence"/>
</dbReference>
<accession>A0A1G1W7W8</accession>
<reference evidence="3 4" key="1">
    <citation type="journal article" date="2016" name="Nat. Commun.">
        <title>Thousands of microbial genomes shed light on interconnected biogeochemical processes in an aquifer system.</title>
        <authorList>
            <person name="Anantharaman K."/>
            <person name="Brown C.T."/>
            <person name="Hug L.A."/>
            <person name="Sharon I."/>
            <person name="Castelle C.J."/>
            <person name="Probst A.J."/>
            <person name="Thomas B.C."/>
            <person name="Singh A."/>
            <person name="Wilkins M.J."/>
            <person name="Karaoz U."/>
            <person name="Brodie E.L."/>
            <person name="Williams K.H."/>
            <person name="Hubbard S.S."/>
            <person name="Banfield J.F."/>
        </authorList>
    </citation>
    <scope>NUCLEOTIDE SEQUENCE [LARGE SCALE GENOMIC DNA]</scope>
</reference>
<evidence type="ECO:0000256" key="1">
    <source>
        <dbReference type="SAM" id="MobiDB-lite"/>
    </source>
</evidence>
<evidence type="ECO:0000313" key="4">
    <source>
        <dbReference type="Proteomes" id="UP000178493"/>
    </source>
</evidence>
<feature type="domain" description="DUF5667" evidence="2">
    <location>
        <begin position="67"/>
        <end position="164"/>
    </location>
</feature>
<organism evidence="3 4">
    <name type="scientific">Candidatus Woykebacteria bacterium GWB1_45_5</name>
    <dbReference type="NCBI Taxonomy" id="1802592"/>
    <lineage>
        <taxon>Bacteria</taxon>
        <taxon>Candidatus Woykeibacteriota</taxon>
    </lineage>
</organism>